<dbReference type="EMBL" id="QREI01000003">
    <property type="protein sequence ID" value="REE25027.1"/>
    <property type="molecule type" value="Genomic_DNA"/>
</dbReference>
<sequence>MNAIAFALMQNEPKDQNDLLGVTHGFLLLPFEFVNAIAFTKAPFANALLSLEF</sequence>
<dbReference type="Proteomes" id="UP000256919">
    <property type="component" value="Unassembled WGS sequence"/>
</dbReference>
<evidence type="ECO:0000313" key="2">
    <source>
        <dbReference type="Proteomes" id="UP000256919"/>
    </source>
</evidence>
<comment type="caution">
    <text evidence="1">The sequence shown here is derived from an EMBL/GenBank/DDBJ whole genome shotgun (WGS) entry which is preliminary data.</text>
</comment>
<evidence type="ECO:0000313" key="1">
    <source>
        <dbReference type="EMBL" id="REE25027.1"/>
    </source>
</evidence>
<dbReference type="RefSeq" id="WP_181897165.1">
    <property type="nucleotide sequence ID" value="NZ_QREI01000003.1"/>
</dbReference>
<reference evidence="1 2" key="1">
    <citation type="submission" date="2018-07" db="EMBL/GenBank/DDBJ databases">
        <title>Genomic Encyclopedia of Type Strains, Phase III (KMG-III): the genomes of soil and plant-associated and newly described type strains.</title>
        <authorList>
            <person name="Whitman W."/>
        </authorList>
    </citation>
    <scope>NUCLEOTIDE SEQUENCE [LARGE SCALE GENOMIC DNA]</scope>
    <source>
        <strain evidence="1 2">CECT 7948</strain>
    </source>
</reference>
<name>A0A3D9N0C3_9FLAO</name>
<dbReference type="AlphaFoldDB" id="A0A3D9N0C3"/>
<protein>
    <submittedName>
        <fullName evidence="1">Uncharacterized protein</fullName>
    </submittedName>
</protein>
<keyword evidence="2" id="KW-1185">Reference proteome</keyword>
<gene>
    <name evidence="1" type="ORF">DFQ09_103335</name>
</gene>
<organism evidence="1 2">
    <name type="scientific">Winogradskyella pacifica</name>
    <dbReference type="NCBI Taxonomy" id="664642"/>
    <lineage>
        <taxon>Bacteria</taxon>
        <taxon>Pseudomonadati</taxon>
        <taxon>Bacteroidota</taxon>
        <taxon>Flavobacteriia</taxon>
        <taxon>Flavobacteriales</taxon>
        <taxon>Flavobacteriaceae</taxon>
        <taxon>Winogradskyella</taxon>
    </lineage>
</organism>
<proteinExistence type="predicted"/>
<accession>A0A3D9N0C3</accession>